<feature type="region of interest" description="Disordered" evidence="1">
    <location>
        <begin position="1"/>
        <end position="30"/>
    </location>
</feature>
<accession>A0AA38XNW8</accession>
<keyword evidence="3" id="KW-1185">Reference proteome</keyword>
<dbReference type="Proteomes" id="UP001172673">
    <property type="component" value="Unassembled WGS sequence"/>
</dbReference>
<proteinExistence type="predicted"/>
<gene>
    <name evidence="2" type="ORF">H2200_000127</name>
</gene>
<sequence>MSGLLAPPAPGGGDPPSHLPAGGLDDLHSGSPTYRGAFQYRVISEEGLMTAADPDLADADAGADTNPDADFDAGHFPIDADCEDQDDEDNYYDYKSEHTRFDSAYKYTYTGNPFKGNLHGRVGKGTREWSKYWWKAPMMPAKWPKKPRHKQVIKRGDMAPDGGFDDMLDQRGIRVRPGHLYARSK</sequence>
<name>A0AA38XNW8_9EURO</name>
<evidence type="ECO:0000256" key="1">
    <source>
        <dbReference type="SAM" id="MobiDB-lite"/>
    </source>
</evidence>
<dbReference type="AlphaFoldDB" id="A0AA38XNW8"/>
<evidence type="ECO:0000313" key="3">
    <source>
        <dbReference type="Proteomes" id="UP001172673"/>
    </source>
</evidence>
<evidence type="ECO:0000313" key="2">
    <source>
        <dbReference type="EMBL" id="KAJ9616409.1"/>
    </source>
</evidence>
<organism evidence="2 3">
    <name type="scientific">Cladophialophora chaetospira</name>
    <dbReference type="NCBI Taxonomy" id="386627"/>
    <lineage>
        <taxon>Eukaryota</taxon>
        <taxon>Fungi</taxon>
        <taxon>Dikarya</taxon>
        <taxon>Ascomycota</taxon>
        <taxon>Pezizomycotina</taxon>
        <taxon>Eurotiomycetes</taxon>
        <taxon>Chaetothyriomycetidae</taxon>
        <taxon>Chaetothyriales</taxon>
        <taxon>Herpotrichiellaceae</taxon>
        <taxon>Cladophialophora</taxon>
    </lineage>
</organism>
<comment type="caution">
    <text evidence="2">The sequence shown here is derived from an EMBL/GenBank/DDBJ whole genome shotgun (WGS) entry which is preliminary data.</text>
</comment>
<dbReference type="EMBL" id="JAPDRK010000001">
    <property type="protein sequence ID" value="KAJ9616409.1"/>
    <property type="molecule type" value="Genomic_DNA"/>
</dbReference>
<protein>
    <submittedName>
        <fullName evidence="2">Uncharacterized protein</fullName>
    </submittedName>
</protein>
<reference evidence="2" key="1">
    <citation type="submission" date="2022-10" db="EMBL/GenBank/DDBJ databases">
        <title>Culturing micro-colonial fungi from biological soil crusts in the Mojave desert and describing Neophaeococcomyces mojavensis, and introducing the new genera and species Taxawa tesnikishii.</title>
        <authorList>
            <person name="Kurbessoian T."/>
            <person name="Stajich J.E."/>
        </authorList>
    </citation>
    <scope>NUCLEOTIDE SEQUENCE</scope>
    <source>
        <strain evidence="2">TK_41</strain>
    </source>
</reference>